<keyword evidence="6" id="KW-0963">Cytoplasm</keyword>
<evidence type="ECO:0000256" key="4">
    <source>
        <dbReference type="ARBA" id="ARBA00022840"/>
    </source>
</evidence>
<gene>
    <name evidence="8" type="primary">ychF_0</name>
    <name evidence="8" type="ORF">CK203_023154</name>
</gene>
<dbReference type="InterPro" id="IPR041706">
    <property type="entry name" value="YchF_N"/>
</dbReference>
<evidence type="ECO:0000256" key="2">
    <source>
        <dbReference type="ARBA" id="ARBA00022723"/>
    </source>
</evidence>
<dbReference type="Gene3D" id="3.10.20.30">
    <property type="match status" value="1"/>
</dbReference>
<dbReference type="FunFam" id="3.10.20.30:FF:000029">
    <property type="entry name" value="Obg-like ATPase 1"/>
    <property type="match status" value="1"/>
</dbReference>
<dbReference type="CDD" id="cd01900">
    <property type="entry name" value="YchF"/>
    <property type="match status" value="1"/>
</dbReference>
<dbReference type="PANTHER" id="PTHR23305:SF18">
    <property type="entry name" value="OBG-TYPE G DOMAIN-CONTAINING PROTEIN"/>
    <property type="match status" value="1"/>
</dbReference>
<dbReference type="InterPro" id="IPR006073">
    <property type="entry name" value="GTP-bd"/>
</dbReference>
<dbReference type="GO" id="GO:0046872">
    <property type="term" value="F:metal ion binding"/>
    <property type="evidence" value="ECO:0007669"/>
    <property type="project" value="UniProtKB-KW"/>
</dbReference>
<dbReference type="GO" id="GO:0005737">
    <property type="term" value="C:cytoplasm"/>
    <property type="evidence" value="ECO:0007669"/>
    <property type="project" value="UniProtKB-SubCell"/>
</dbReference>
<dbReference type="PANTHER" id="PTHR23305">
    <property type="entry name" value="OBG GTPASE FAMILY"/>
    <property type="match status" value="1"/>
</dbReference>
<comment type="similarity">
    <text evidence="6">Belongs to the TRAFAC class OBG-HflX-like GTPase superfamily. OBG GTPase family. YchF/OLA1 subfamily.</text>
</comment>
<dbReference type="InterPro" id="IPR023192">
    <property type="entry name" value="TGS-like_dom_sf"/>
</dbReference>
<dbReference type="InterPro" id="IPR012675">
    <property type="entry name" value="Beta-grasp_dom_sf"/>
</dbReference>
<feature type="binding site" evidence="6">
    <location>
        <position position="264"/>
    </location>
    <ligand>
        <name>ATP</name>
        <dbReference type="ChEBI" id="CHEBI:30616"/>
    </ligand>
</feature>
<feature type="domain" description="OBG-type G" evidence="7">
    <location>
        <begin position="55"/>
        <end position="315"/>
    </location>
</feature>
<dbReference type="InterPro" id="IPR027417">
    <property type="entry name" value="P-loop_NTPase"/>
</dbReference>
<comment type="subcellular location">
    <subcellularLocation>
        <location evidence="6">Cytoplasm</location>
    </subcellularLocation>
</comment>
<sequence length="428" mass="46895">MARTACHTLLPTLAFPFKSSFFTKSPILCPSQSLFFHAFPKPFSSSSSAKISMSLKAGIVGLPNVGKSTLFNAVVENGKAQAANFPFCTIEPNVGIVAVPDPRLHVLSDISKSQRVVPASIEFVDIAGLVKGASQGEGLGNKFLSHIREVDSILQVVRCFEDNDIVHVNGKVDPKSDIDVINLELVFSDLDQIEKRMEKLKKGKAKDSQSKLKEEAEKSALERIREALMDGKPARSVTLTDFEKDAIKHLCLLTMKPIIYVANVAESDLAEPGSNPYVKEVMNLASELQSGIVTISAQVESELTELPSEERTEFLKSLGVSESGLGNLIRATYSLLGLRTYFTSGEKETKAWTILAGMTAPQAAGVIHSDFEKGFIRAETVAYDDFVAAGSLAAAREKGLVSWLLYLWHNFFLERVLQLHINMLYHIC</sequence>
<reference evidence="8 9" key="1">
    <citation type="journal article" date="2018" name="PLoS Genet.">
        <title>Population sequencing reveals clonal diversity and ancestral inbreeding in the grapevine cultivar Chardonnay.</title>
        <authorList>
            <person name="Roach M.J."/>
            <person name="Johnson D.L."/>
            <person name="Bohlmann J."/>
            <person name="van Vuuren H.J."/>
            <person name="Jones S.J."/>
            <person name="Pretorius I.S."/>
            <person name="Schmidt S.A."/>
            <person name="Borneman A.R."/>
        </authorList>
    </citation>
    <scope>NUCLEOTIDE SEQUENCE [LARGE SCALE GENOMIC DNA]</scope>
    <source>
        <strain evidence="9">cv. Chardonnay</strain>
        <tissue evidence="8">Leaf</tissue>
    </source>
</reference>
<dbReference type="GO" id="GO:0005524">
    <property type="term" value="F:ATP binding"/>
    <property type="evidence" value="ECO:0007669"/>
    <property type="project" value="UniProtKB-UniRule"/>
</dbReference>
<dbReference type="Pfam" id="PF01926">
    <property type="entry name" value="MMR_HSR1"/>
    <property type="match status" value="1"/>
</dbReference>
<evidence type="ECO:0000313" key="8">
    <source>
        <dbReference type="EMBL" id="RVX02888.1"/>
    </source>
</evidence>
<dbReference type="Proteomes" id="UP000288805">
    <property type="component" value="Unassembled WGS sequence"/>
</dbReference>
<dbReference type="EMBL" id="QGNW01000068">
    <property type="protein sequence ID" value="RVX02888.1"/>
    <property type="molecule type" value="Genomic_DNA"/>
</dbReference>
<keyword evidence="2" id="KW-0479">Metal-binding</keyword>
<comment type="function">
    <text evidence="6">Hydrolyzes ATP, and can also hydrolyze GTP with lower efficiency. Has lower affinity for GTP.</text>
</comment>
<organism evidence="8 9">
    <name type="scientific">Vitis vinifera</name>
    <name type="common">Grape</name>
    <dbReference type="NCBI Taxonomy" id="29760"/>
    <lineage>
        <taxon>Eukaryota</taxon>
        <taxon>Viridiplantae</taxon>
        <taxon>Streptophyta</taxon>
        <taxon>Embryophyta</taxon>
        <taxon>Tracheophyta</taxon>
        <taxon>Spermatophyta</taxon>
        <taxon>Magnoliopsida</taxon>
        <taxon>eudicotyledons</taxon>
        <taxon>Gunneridae</taxon>
        <taxon>Pentapetalae</taxon>
        <taxon>rosids</taxon>
        <taxon>Vitales</taxon>
        <taxon>Vitaceae</taxon>
        <taxon>Viteae</taxon>
        <taxon>Vitis</taxon>
    </lineage>
</organism>
<dbReference type="Gene3D" id="3.40.50.300">
    <property type="entry name" value="P-loop containing nucleotide triphosphate hydrolases"/>
    <property type="match status" value="1"/>
</dbReference>
<dbReference type="PROSITE" id="PS51710">
    <property type="entry name" value="G_OBG"/>
    <property type="match status" value="1"/>
</dbReference>
<dbReference type="GO" id="GO:0005525">
    <property type="term" value="F:GTP binding"/>
    <property type="evidence" value="ECO:0007669"/>
    <property type="project" value="InterPro"/>
</dbReference>
<dbReference type="GO" id="GO:0016887">
    <property type="term" value="F:ATP hydrolysis activity"/>
    <property type="evidence" value="ECO:0007669"/>
    <property type="project" value="UniProtKB-UniRule"/>
</dbReference>
<accession>A0A438J1Q1</accession>
<dbReference type="AlphaFoldDB" id="A0A438J1Q1"/>
<dbReference type="InterPro" id="IPR013029">
    <property type="entry name" value="YchF_C"/>
</dbReference>
<comment type="caution">
    <text evidence="8">The sequence shown here is derived from an EMBL/GenBank/DDBJ whole genome shotgun (WGS) entry which is preliminary data.</text>
</comment>
<keyword evidence="5" id="KW-0460">Magnesium</keyword>
<evidence type="ECO:0000256" key="1">
    <source>
        <dbReference type="ARBA" id="ARBA00001946"/>
    </source>
</evidence>
<protein>
    <recommendedName>
        <fullName evidence="6">Obg-like ATPase 1</fullName>
    </recommendedName>
</protein>
<evidence type="ECO:0000256" key="3">
    <source>
        <dbReference type="ARBA" id="ARBA00022741"/>
    </source>
</evidence>
<name>A0A438J1Q1_VITVI</name>
<dbReference type="HAMAP" id="MF_00944">
    <property type="entry name" value="YchF_OLA1_ATPase"/>
    <property type="match status" value="1"/>
</dbReference>
<keyword evidence="3 6" id="KW-0547">Nucleotide-binding</keyword>
<dbReference type="FunFam" id="1.10.150.300:FF:000001">
    <property type="entry name" value="Ribosome-binding ATPase YchF"/>
    <property type="match status" value="1"/>
</dbReference>
<dbReference type="InterPro" id="IPR004396">
    <property type="entry name" value="ATPase_YchF/OLA1"/>
</dbReference>
<evidence type="ECO:0000256" key="5">
    <source>
        <dbReference type="ARBA" id="ARBA00022842"/>
    </source>
</evidence>
<comment type="subunit">
    <text evidence="6">Monomer.</text>
</comment>
<dbReference type="Pfam" id="PF06071">
    <property type="entry name" value="YchF-GTPase_C"/>
    <property type="match status" value="1"/>
</dbReference>
<dbReference type="Gene3D" id="1.10.150.300">
    <property type="entry name" value="TGS-like domain"/>
    <property type="match status" value="1"/>
</dbReference>
<dbReference type="NCBIfam" id="TIGR00092">
    <property type="entry name" value="redox-regulated ATPase YchF"/>
    <property type="match status" value="1"/>
</dbReference>
<proteinExistence type="inferred from homology"/>
<evidence type="ECO:0000256" key="6">
    <source>
        <dbReference type="HAMAP-Rule" id="MF_03167"/>
    </source>
</evidence>
<evidence type="ECO:0000259" key="7">
    <source>
        <dbReference type="PROSITE" id="PS51710"/>
    </source>
</evidence>
<dbReference type="SMR" id="A0A438J1Q1"/>
<dbReference type="GO" id="GO:0043023">
    <property type="term" value="F:ribosomal large subunit binding"/>
    <property type="evidence" value="ECO:0007669"/>
    <property type="project" value="UniProtKB-UniRule"/>
</dbReference>
<comment type="cofactor">
    <cofactor evidence="1">
        <name>Mg(2+)</name>
        <dbReference type="ChEBI" id="CHEBI:18420"/>
    </cofactor>
</comment>
<dbReference type="SUPFAM" id="SSF52540">
    <property type="entry name" value="P-loop containing nucleoside triphosphate hydrolases"/>
    <property type="match status" value="1"/>
</dbReference>
<keyword evidence="4 6" id="KW-0067">ATP-binding</keyword>
<evidence type="ECO:0000313" key="9">
    <source>
        <dbReference type="Proteomes" id="UP000288805"/>
    </source>
</evidence>
<feature type="binding site" evidence="6">
    <location>
        <begin position="64"/>
        <end position="69"/>
    </location>
    <ligand>
        <name>ATP</name>
        <dbReference type="ChEBI" id="CHEBI:30616"/>
    </ligand>
</feature>
<dbReference type="InterPro" id="IPR031167">
    <property type="entry name" value="G_OBG"/>
</dbReference>
<dbReference type="PRINTS" id="PR00326">
    <property type="entry name" value="GTP1OBG"/>
</dbReference>
<keyword evidence="6" id="KW-0378">Hydrolase</keyword>